<evidence type="ECO:0000313" key="4">
    <source>
        <dbReference type="Proteomes" id="UP001293254"/>
    </source>
</evidence>
<dbReference type="EMBL" id="JACGWO010000010">
    <property type="protein sequence ID" value="KAK4417361.1"/>
    <property type="molecule type" value="Genomic_DNA"/>
</dbReference>
<accession>A0AAE1XTK6</accession>
<proteinExistence type="predicted"/>
<evidence type="ECO:0000256" key="2">
    <source>
        <dbReference type="SAM" id="Phobius"/>
    </source>
</evidence>
<keyword evidence="2" id="KW-1133">Transmembrane helix</keyword>
<feature type="region of interest" description="Disordered" evidence="1">
    <location>
        <begin position="143"/>
        <end position="163"/>
    </location>
</feature>
<protein>
    <submittedName>
        <fullName evidence="3">Uncharacterized protein</fullName>
    </submittedName>
</protein>
<reference evidence="3" key="1">
    <citation type="submission" date="2020-06" db="EMBL/GenBank/DDBJ databases">
        <authorList>
            <person name="Li T."/>
            <person name="Hu X."/>
            <person name="Zhang T."/>
            <person name="Song X."/>
            <person name="Zhang H."/>
            <person name="Dai N."/>
            <person name="Sheng W."/>
            <person name="Hou X."/>
            <person name="Wei L."/>
        </authorList>
    </citation>
    <scope>NUCLEOTIDE SEQUENCE</scope>
    <source>
        <strain evidence="3">3651</strain>
        <tissue evidence="3">Leaf</tissue>
    </source>
</reference>
<evidence type="ECO:0000256" key="1">
    <source>
        <dbReference type="SAM" id="MobiDB-lite"/>
    </source>
</evidence>
<feature type="compositionally biased region" description="Pro residues" evidence="1">
    <location>
        <begin position="151"/>
        <end position="163"/>
    </location>
</feature>
<evidence type="ECO:0000313" key="3">
    <source>
        <dbReference type="EMBL" id="KAK4417361.1"/>
    </source>
</evidence>
<organism evidence="3 4">
    <name type="scientific">Sesamum alatum</name>
    <dbReference type="NCBI Taxonomy" id="300844"/>
    <lineage>
        <taxon>Eukaryota</taxon>
        <taxon>Viridiplantae</taxon>
        <taxon>Streptophyta</taxon>
        <taxon>Embryophyta</taxon>
        <taxon>Tracheophyta</taxon>
        <taxon>Spermatophyta</taxon>
        <taxon>Magnoliopsida</taxon>
        <taxon>eudicotyledons</taxon>
        <taxon>Gunneridae</taxon>
        <taxon>Pentapetalae</taxon>
        <taxon>asterids</taxon>
        <taxon>lamiids</taxon>
        <taxon>Lamiales</taxon>
        <taxon>Pedaliaceae</taxon>
        <taxon>Sesamum</taxon>
    </lineage>
</organism>
<name>A0AAE1XTK6_9LAMI</name>
<reference evidence="3" key="2">
    <citation type="journal article" date="2024" name="Plant">
        <title>Genomic evolution and insights into agronomic trait innovations of Sesamum species.</title>
        <authorList>
            <person name="Miao H."/>
            <person name="Wang L."/>
            <person name="Qu L."/>
            <person name="Liu H."/>
            <person name="Sun Y."/>
            <person name="Le M."/>
            <person name="Wang Q."/>
            <person name="Wei S."/>
            <person name="Zheng Y."/>
            <person name="Lin W."/>
            <person name="Duan Y."/>
            <person name="Cao H."/>
            <person name="Xiong S."/>
            <person name="Wang X."/>
            <person name="Wei L."/>
            <person name="Li C."/>
            <person name="Ma Q."/>
            <person name="Ju M."/>
            <person name="Zhao R."/>
            <person name="Li G."/>
            <person name="Mu C."/>
            <person name="Tian Q."/>
            <person name="Mei H."/>
            <person name="Zhang T."/>
            <person name="Gao T."/>
            <person name="Zhang H."/>
        </authorList>
    </citation>
    <scope>NUCLEOTIDE SEQUENCE</scope>
    <source>
        <strain evidence="3">3651</strain>
    </source>
</reference>
<gene>
    <name evidence="3" type="ORF">Salat_2561700</name>
</gene>
<dbReference type="Proteomes" id="UP001293254">
    <property type="component" value="Unassembled WGS sequence"/>
</dbReference>
<feature type="transmembrane region" description="Helical" evidence="2">
    <location>
        <begin position="32"/>
        <end position="52"/>
    </location>
</feature>
<keyword evidence="2" id="KW-0812">Transmembrane</keyword>
<dbReference type="AlphaFoldDB" id="A0AAE1XTK6"/>
<keyword evidence="2" id="KW-0472">Membrane</keyword>
<keyword evidence="4" id="KW-1185">Reference proteome</keyword>
<sequence>MESIDELVGSHEKLIDSGNEIGYDHEVEMEKVGWVVIGVSVASIALTPRALIYHSKKARNTSDEESEPVPKPHKFAAKEETTPVPPSMHRKIEFFARRTSSQAIEEAPAVLNCHHICAPTVELIREIVVGQAESNATFFPKHDSLSQPAAAPTPPFALDGPPPSTKEKYVYPFTMVENDCPGLRPSLVVAQSRGRRS</sequence>
<comment type="caution">
    <text evidence="3">The sequence shown here is derived from an EMBL/GenBank/DDBJ whole genome shotgun (WGS) entry which is preliminary data.</text>
</comment>
<feature type="region of interest" description="Disordered" evidence="1">
    <location>
        <begin position="57"/>
        <end position="85"/>
    </location>
</feature>